<dbReference type="AlphaFoldDB" id="A0A8B8ADB9"/>
<organism evidence="1 2">
    <name type="scientific">Crassostrea virginica</name>
    <name type="common">Eastern oyster</name>
    <dbReference type="NCBI Taxonomy" id="6565"/>
    <lineage>
        <taxon>Eukaryota</taxon>
        <taxon>Metazoa</taxon>
        <taxon>Spiralia</taxon>
        <taxon>Lophotrochozoa</taxon>
        <taxon>Mollusca</taxon>
        <taxon>Bivalvia</taxon>
        <taxon>Autobranchia</taxon>
        <taxon>Pteriomorphia</taxon>
        <taxon>Ostreida</taxon>
        <taxon>Ostreoidea</taxon>
        <taxon>Ostreidae</taxon>
        <taxon>Crassostrea</taxon>
    </lineage>
</organism>
<dbReference type="Proteomes" id="UP000694844">
    <property type="component" value="Chromosome 6"/>
</dbReference>
<evidence type="ECO:0000313" key="1">
    <source>
        <dbReference type="Proteomes" id="UP000694844"/>
    </source>
</evidence>
<dbReference type="RefSeq" id="XP_022288483.1">
    <property type="nucleotide sequence ID" value="XM_022432775.1"/>
</dbReference>
<dbReference type="OrthoDB" id="6191616at2759"/>
<evidence type="ECO:0000313" key="2">
    <source>
        <dbReference type="RefSeq" id="XP_022288483.1"/>
    </source>
</evidence>
<reference evidence="2" key="1">
    <citation type="submission" date="2025-08" db="UniProtKB">
        <authorList>
            <consortium name="RefSeq"/>
        </authorList>
    </citation>
    <scope>IDENTIFICATION</scope>
    <source>
        <tissue evidence="2">Whole sample</tissue>
    </source>
</reference>
<dbReference type="GeneID" id="111100690"/>
<sequence length="159" mass="17741">MEFPLFCNEVSSSDVSADQLTVRVVAGARTDRQIVTSSTESFTVLVTSSGLLGDVMSSLDIVIQQTTVFDTPSITYGIEIQKTDFDVEQFATSCIVEYSEEGFNYHKTLLQFKSENVTHVTYTLEDQPVGLHFRLIQNSDGNATCCVQHRFLTKNCKSF</sequence>
<accession>A0A8B8ADB9</accession>
<protein>
    <submittedName>
        <fullName evidence="2">Uncharacterized protein LOC111100690</fullName>
    </submittedName>
</protein>
<name>A0A8B8ADB9_CRAVI</name>
<dbReference type="KEGG" id="cvn:111100690"/>
<gene>
    <name evidence="2" type="primary">LOC111100690</name>
</gene>
<keyword evidence="1" id="KW-1185">Reference proteome</keyword>
<proteinExistence type="predicted"/>